<feature type="short sequence motif" description="GXSXG" evidence="5">
    <location>
        <begin position="533"/>
        <end position="537"/>
    </location>
</feature>
<dbReference type="Proteomes" id="UP001291309">
    <property type="component" value="Unassembled WGS sequence"/>
</dbReference>
<proteinExistence type="inferred from homology"/>
<feature type="active site" description="Proton acceptor" evidence="5">
    <location>
        <position position="643"/>
    </location>
</feature>
<keyword evidence="4 5" id="KW-0443">Lipid metabolism</keyword>
<feature type="short sequence motif" description="DGA/G" evidence="5">
    <location>
        <begin position="643"/>
        <end position="645"/>
    </location>
</feature>
<dbReference type="EMBL" id="JAXIVS010000005">
    <property type="protein sequence ID" value="MDY7228252.1"/>
    <property type="molecule type" value="Genomic_DNA"/>
</dbReference>
<dbReference type="InterPro" id="IPR014710">
    <property type="entry name" value="RmlC-like_jellyroll"/>
</dbReference>
<organism evidence="8 9">
    <name type="scientific">Hyalangium rubrum</name>
    <dbReference type="NCBI Taxonomy" id="3103134"/>
    <lineage>
        <taxon>Bacteria</taxon>
        <taxon>Pseudomonadati</taxon>
        <taxon>Myxococcota</taxon>
        <taxon>Myxococcia</taxon>
        <taxon>Myxococcales</taxon>
        <taxon>Cystobacterineae</taxon>
        <taxon>Archangiaceae</taxon>
        <taxon>Hyalangium</taxon>
    </lineage>
</organism>
<evidence type="ECO:0000256" key="3">
    <source>
        <dbReference type="ARBA" id="ARBA00022963"/>
    </source>
</evidence>
<evidence type="ECO:0000313" key="9">
    <source>
        <dbReference type="Proteomes" id="UP001291309"/>
    </source>
</evidence>
<dbReference type="PROSITE" id="PS51635">
    <property type="entry name" value="PNPLA"/>
    <property type="match status" value="1"/>
</dbReference>
<feature type="domain" description="Cyclic nucleotide-binding" evidence="6">
    <location>
        <begin position="195"/>
        <end position="242"/>
    </location>
</feature>
<protein>
    <submittedName>
        <fullName evidence="8">Phospholipase</fullName>
    </submittedName>
</protein>
<dbReference type="InterPro" id="IPR050301">
    <property type="entry name" value="NTE"/>
</dbReference>
<feature type="active site" description="Nucleophile" evidence="5">
    <location>
        <position position="535"/>
    </location>
</feature>
<dbReference type="RefSeq" id="WP_321546976.1">
    <property type="nucleotide sequence ID" value="NZ_JAXIVS010000005.1"/>
</dbReference>
<dbReference type="PANTHER" id="PTHR14226">
    <property type="entry name" value="NEUROPATHY TARGET ESTERASE/SWISS CHEESE D.MELANOGASTER"/>
    <property type="match status" value="1"/>
</dbReference>
<dbReference type="Gene3D" id="2.60.120.10">
    <property type="entry name" value="Jelly Rolls"/>
    <property type="match status" value="1"/>
</dbReference>
<evidence type="ECO:0000256" key="5">
    <source>
        <dbReference type="PROSITE-ProRule" id="PRU01161"/>
    </source>
</evidence>
<evidence type="ECO:0000313" key="8">
    <source>
        <dbReference type="EMBL" id="MDY7228252.1"/>
    </source>
</evidence>
<evidence type="ECO:0000259" key="7">
    <source>
        <dbReference type="PROSITE" id="PS51635"/>
    </source>
</evidence>
<keyword evidence="2 5" id="KW-0378">Hydrolase</keyword>
<dbReference type="SUPFAM" id="SSF51206">
    <property type="entry name" value="cAMP-binding domain-like"/>
    <property type="match status" value="1"/>
</dbReference>
<comment type="caution">
    <text evidence="8">The sequence shown here is derived from an EMBL/GenBank/DDBJ whole genome shotgun (WGS) entry which is preliminary data.</text>
</comment>
<feature type="short sequence motif" description="GXGXXG" evidence="5">
    <location>
        <begin position="506"/>
        <end position="511"/>
    </location>
</feature>
<sequence>MALPPLHFKGLSQWFEAHPERLGQLFELRSFPRETTISVSQAQGGSPEPRALVVISGELALTQVFPGCAMPHRPLYRGDLWINLNPSAAKRREPRASFRVESMAPSEVLLLSQAALDSLPEQEAKELEDLLEGYTRLERSRSTFFTALRKTVQLQRVGTRLLHALVDTADVRSIREAEGVVVPQGSSEEEHQGAFLVLDGHLGAWRDPEGKEGDSVLTHALYPGSLFGDVVLHSDAPAPSTVKLHSKAARVAFIPQRNSERLSLRSALYAGAIAPSPNETWQRGLQLLHELLPAPEVVLFRSEVPDAPLEVLVQDVAEATHQAYQDHILRVDLVFSSNAGSPEPRPRWQPGEVPCYRLRVANGQAAAEALASLAEDCRGEWDYLFVHVDPRLWPGLLPPQNRAHGFRPMSEGEVTWKLVLLSRDPLASKPPPGFDRDSTLYTALLAPRSELLPGPSLPAGTVRLRLELERFYSHRPFSQLPVEDQERFRRWGRGITERVVGVALGGGGAWGFAEIALIRGMHERNIPIDVVSGTSFGAAVGAFYSGMGLAGLDLMLKQGHVFPWVMVASVVNSSAMSLYVDRVLHHQRLERVEIPFFPVGTNVSESQAYVRPKGTLGSGVRSSGIMPGLLSPVFTDDHCRVVDGAFINSVPASVLLTQRANLTVAGNVLSDPPDHKDPGPLLPGPAGRFIHGLNPLGRLSDLVRSTLILFHTGGEQSSSCADVLYDSPFVPIAPWSFAEGQAFVDAAKQNLGPSLDDIEKRWKGMAQRRGDVLSQVRERVRSKMKEAVLRLGAKESA</sequence>
<evidence type="ECO:0000256" key="1">
    <source>
        <dbReference type="ARBA" id="ARBA00006636"/>
    </source>
</evidence>
<keyword evidence="3 5" id="KW-0442">Lipid degradation</keyword>
<name>A0ABU5H670_9BACT</name>
<dbReference type="InterPro" id="IPR002641">
    <property type="entry name" value="PNPLA_dom"/>
</dbReference>
<gene>
    <name evidence="8" type="ORF">SYV04_17660</name>
</gene>
<feature type="domain" description="PNPLA" evidence="7">
    <location>
        <begin position="502"/>
        <end position="656"/>
    </location>
</feature>
<reference evidence="8 9" key="1">
    <citation type="submission" date="2023-12" db="EMBL/GenBank/DDBJ databases">
        <title>the genome sequence of Hyalangium sp. s54d21.</title>
        <authorList>
            <person name="Zhang X."/>
        </authorList>
    </citation>
    <scope>NUCLEOTIDE SEQUENCE [LARGE SCALE GENOMIC DNA]</scope>
    <source>
        <strain evidence="9">s54d21</strain>
    </source>
</reference>
<comment type="similarity">
    <text evidence="1">Belongs to the NTE family.</text>
</comment>
<keyword evidence="9" id="KW-1185">Reference proteome</keyword>
<dbReference type="PANTHER" id="PTHR14226:SF29">
    <property type="entry name" value="NEUROPATHY TARGET ESTERASE SWS"/>
    <property type="match status" value="1"/>
</dbReference>
<accession>A0ABU5H670</accession>
<evidence type="ECO:0000256" key="4">
    <source>
        <dbReference type="ARBA" id="ARBA00023098"/>
    </source>
</evidence>
<evidence type="ECO:0000259" key="6">
    <source>
        <dbReference type="PROSITE" id="PS50042"/>
    </source>
</evidence>
<dbReference type="InterPro" id="IPR000595">
    <property type="entry name" value="cNMP-bd_dom"/>
</dbReference>
<dbReference type="InterPro" id="IPR016035">
    <property type="entry name" value="Acyl_Trfase/lysoPLipase"/>
</dbReference>
<dbReference type="Gene3D" id="3.40.1090.10">
    <property type="entry name" value="Cytosolic phospholipase A2 catalytic domain"/>
    <property type="match status" value="1"/>
</dbReference>
<dbReference type="SUPFAM" id="SSF52151">
    <property type="entry name" value="FabD/lysophospholipase-like"/>
    <property type="match status" value="1"/>
</dbReference>
<evidence type="ECO:0000256" key="2">
    <source>
        <dbReference type="ARBA" id="ARBA00022801"/>
    </source>
</evidence>
<dbReference type="InterPro" id="IPR018490">
    <property type="entry name" value="cNMP-bd_dom_sf"/>
</dbReference>
<dbReference type="PROSITE" id="PS50042">
    <property type="entry name" value="CNMP_BINDING_3"/>
    <property type="match status" value="1"/>
</dbReference>
<dbReference type="Pfam" id="PF01734">
    <property type="entry name" value="Patatin"/>
    <property type="match status" value="1"/>
</dbReference>